<protein>
    <recommendedName>
        <fullName evidence="4">Small ribosomal subunit protein uS2c</fullName>
    </recommendedName>
</protein>
<dbReference type="GeneID" id="63653908"/>
<sequence>MSLCFRHQVLKPKARPVEMSSDSKRAKNELKVEKLNFSKTTFFPKRHKKTFEFMKPNLNILHSNKQIVKLLVENRNYLGHTTTKWNPKMKPFLRQQNVTLFVGKKRKAYAHVLDPLKTLSHINYLSVTLSKAVLAHKNFLFVGTKGQYKGIISKTANLCASYFITEKWLGGFLTNWQTVSTLIVLLRKYDILIARGILDGMYKKEAAKAYKERNRLYRLLEGVKYMRRRPDLVVVMGQLNEATVLDECKKIHIPSICLVDSNCSPRISNFVLPINDDSTRSLNPFLEVLINSIKRGQLLLFNKNKPKRYDLIYPQTLGVPTKYKNRKKYKPKYRAKNKYKNKAKIEVEVENFYKTRVDDVTAMATKNKVPTTVKTKGFQKRSNSNSKSNVQPQLTYETMTKKNFFNEKLYNTKFLENKKRKSLLNSNVKDSCLREDNFAFFNLNPKISKTLHLNLTTLPNNLSPLCPPNELPTKKLKIQGFINNELNVRVETNHQQALTSLTSQIKKKSMSENDLN</sequence>
<dbReference type="EMBL" id="MK408749">
    <property type="protein sequence ID" value="QUX32861.1"/>
    <property type="molecule type" value="Genomic_DNA"/>
</dbReference>
<dbReference type="InterPro" id="IPR001865">
    <property type="entry name" value="Ribosomal_uS2"/>
</dbReference>
<keyword evidence="2 4" id="KW-0689">Ribosomal protein</keyword>
<evidence type="ECO:0000313" key="7">
    <source>
        <dbReference type="EMBL" id="QPF96271.1"/>
    </source>
</evidence>
<evidence type="ECO:0000313" key="8">
    <source>
        <dbReference type="EMBL" id="QUX32861.1"/>
    </source>
</evidence>
<dbReference type="CDD" id="cd01425">
    <property type="entry name" value="RPS2"/>
    <property type="match status" value="1"/>
</dbReference>
<evidence type="ECO:0000256" key="2">
    <source>
        <dbReference type="ARBA" id="ARBA00022980"/>
    </source>
</evidence>
<dbReference type="PROSITE" id="PS00963">
    <property type="entry name" value="RIBOSOMAL_S2_2"/>
    <property type="match status" value="1"/>
</dbReference>
<dbReference type="SUPFAM" id="SSF52313">
    <property type="entry name" value="Ribosomal protein S2"/>
    <property type="match status" value="1"/>
</dbReference>
<comment type="subcellular location">
    <subcellularLocation>
        <location evidence="4">Plastid</location>
        <location evidence="4">Chloroplast</location>
    </subcellularLocation>
</comment>
<dbReference type="EMBL" id="MT948112">
    <property type="protein sequence ID" value="QPF96271.1"/>
    <property type="molecule type" value="Genomic_DNA"/>
</dbReference>
<organism evidence="6">
    <name type="scientific">Blidingia minima</name>
    <dbReference type="NCBI Taxonomy" id="63414"/>
    <lineage>
        <taxon>Eukaryota</taxon>
        <taxon>Viridiplantae</taxon>
        <taxon>Chlorophyta</taxon>
        <taxon>core chlorophytes</taxon>
        <taxon>Ulvophyceae</taxon>
        <taxon>OUU clade</taxon>
        <taxon>Ulvales</taxon>
        <taxon>Ulvaceae</taxon>
        <taxon>Blidingia</taxon>
    </lineage>
</organism>
<dbReference type="Pfam" id="PF00318">
    <property type="entry name" value="Ribosomal_S2"/>
    <property type="match status" value="1"/>
</dbReference>
<evidence type="ECO:0000256" key="4">
    <source>
        <dbReference type="HAMAP-Rule" id="MF_00291"/>
    </source>
</evidence>
<name>A0A2Z4M9L2_9CHLO</name>
<evidence type="ECO:0000256" key="3">
    <source>
        <dbReference type="ARBA" id="ARBA00023274"/>
    </source>
</evidence>
<dbReference type="EMBL" id="MG721612">
    <property type="protein sequence ID" value="AWX53168.1"/>
    <property type="molecule type" value="Genomic_DNA"/>
</dbReference>
<dbReference type="HAMAP" id="MF_00291_B">
    <property type="entry name" value="Ribosomal_uS2_B"/>
    <property type="match status" value="1"/>
</dbReference>
<dbReference type="PANTHER" id="PTHR12534:SF0">
    <property type="entry name" value="SMALL RIBOSOMAL SUBUNIT PROTEIN US2M"/>
    <property type="match status" value="1"/>
</dbReference>
<accession>A0A2Z4M9L2</accession>
<evidence type="ECO:0000313" key="6">
    <source>
        <dbReference type="EMBL" id="AWX53168.1"/>
    </source>
</evidence>
<dbReference type="InterPro" id="IPR018130">
    <property type="entry name" value="Ribosomal_uS2_CS"/>
</dbReference>
<dbReference type="InterPro" id="IPR023591">
    <property type="entry name" value="Ribosomal_uS2_flav_dom_sf"/>
</dbReference>
<dbReference type="PANTHER" id="PTHR12534">
    <property type="entry name" value="30S RIBOSOMAL PROTEIN S2 PROKARYOTIC AND ORGANELLAR"/>
    <property type="match status" value="1"/>
</dbReference>
<proteinExistence type="inferred from homology"/>
<dbReference type="NCBIfam" id="TIGR01011">
    <property type="entry name" value="rpsB_bact"/>
    <property type="match status" value="1"/>
</dbReference>
<dbReference type="GO" id="GO:0006412">
    <property type="term" value="P:translation"/>
    <property type="evidence" value="ECO:0007669"/>
    <property type="project" value="UniProtKB-UniRule"/>
</dbReference>
<keyword evidence="6" id="KW-0934">Plastid</keyword>
<geneLocation type="chloroplast" evidence="6"/>
<evidence type="ECO:0000256" key="1">
    <source>
        <dbReference type="ARBA" id="ARBA00006242"/>
    </source>
</evidence>
<dbReference type="PRINTS" id="PR00395">
    <property type="entry name" value="RIBOSOMALS2"/>
</dbReference>
<reference evidence="6" key="1">
    <citation type="submission" date="2017-12" db="EMBL/GenBank/DDBJ databases">
        <title>Resolution of core Chlorophyta phylogeny using heterogeneous models with AT-rich chloroplast sequence data.</title>
        <authorList>
            <person name="Fang L."/>
        </authorList>
    </citation>
    <scope>NUCLEOTIDE SEQUENCE</scope>
</reference>
<dbReference type="GO" id="GO:0009507">
    <property type="term" value="C:chloroplast"/>
    <property type="evidence" value="ECO:0007669"/>
    <property type="project" value="UniProtKB-SubCell"/>
</dbReference>
<gene>
    <name evidence="4 6" type="primary">rps2</name>
</gene>
<keyword evidence="6" id="KW-0150">Chloroplast</keyword>
<reference evidence="7" key="3">
    <citation type="submission" date="2020-09" db="EMBL/GenBank/DDBJ databases">
        <authorList>
            <person name="Liu J."/>
            <person name="Wan J."/>
            <person name="Wang D."/>
            <person name="Wen C."/>
            <person name="Wei Y."/>
            <person name="Ouyang Z."/>
        </authorList>
    </citation>
    <scope>NUCLEOTIDE SEQUENCE</scope>
</reference>
<dbReference type="Gene3D" id="3.40.50.10490">
    <property type="entry name" value="Glucose-6-phosphate isomerase like protein, domain 1"/>
    <property type="match status" value="1"/>
</dbReference>
<reference evidence="8" key="2">
    <citation type="submission" date="2019-01" db="EMBL/GenBank/DDBJ databases">
        <title>Complete Chloroplast Genome of Blidingia minima.</title>
        <authorList>
            <person name="Gao D."/>
        </authorList>
    </citation>
    <scope>NUCLEOTIDE SEQUENCE</scope>
</reference>
<dbReference type="GO" id="GO:0005763">
    <property type="term" value="C:mitochondrial small ribosomal subunit"/>
    <property type="evidence" value="ECO:0007669"/>
    <property type="project" value="TreeGrafter"/>
</dbReference>
<comment type="similarity">
    <text evidence="1 4 5">Belongs to the universal ribosomal protein uS2 family.</text>
</comment>
<dbReference type="InterPro" id="IPR005706">
    <property type="entry name" value="Ribosomal_uS2_bac/mit/plastid"/>
</dbReference>
<keyword evidence="3 4" id="KW-0687">Ribonucleoprotein</keyword>
<dbReference type="Gene3D" id="1.10.287.610">
    <property type="entry name" value="Helix hairpin bin"/>
    <property type="match status" value="1"/>
</dbReference>
<dbReference type="GO" id="GO:0003735">
    <property type="term" value="F:structural constituent of ribosome"/>
    <property type="evidence" value="ECO:0007669"/>
    <property type="project" value="InterPro"/>
</dbReference>
<dbReference type="RefSeq" id="YP_010045006.1">
    <property type="nucleotide sequence ID" value="NC_054284.1"/>
</dbReference>
<evidence type="ECO:0000256" key="5">
    <source>
        <dbReference type="RuleBase" id="RU003631"/>
    </source>
</evidence>
<dbReference type="AlphaFoldDB" id="A0A2Z4M9L2"/>